<keyword evidence="2" id="KW-1185">Reference proteome</keyword>
<dbReference type="RefSeq" id="WP_153926078.1">
    <property type="nucleotide sequence ID" value="NZ_JACRWE010000003.1"/>
</dbReference>
<sequence length="66" mass="7519">MRCNKCKTEMINDCNIIGYMGIEIRVTKKHKGLFNKSIDSLKACVCPSCGSVEFYIENYGDFIEES</sequence>
<reference evidence="1 2" key="1">
    <citation type="submission" date="2020-08" db="EMBL/GenBank/DDBJ databases">
        <authorList>
            <person name="Liu C."/>
            <person name="Sun Q."/>
        </authorList>
    </citation>
    <scope>NUCLEOTIDE SEQUENCE [LARGE SCALE GENOMIC DNA]</scope>
    <source>
        <strain evidence="1 2">NSJ-18</strain>
    </source>
</reference>
<evidence type="ECO:0000313" key="2">
    <source>
        <dbReference type="Proteomes" id="UP000609849"/>
    </source>
</evidence>
<name>A0ABR7JNQ2_9FIRM</name>
<dbReference type="Proteomes" id="UP000609849">
    <property type="component" value="Unassembled WGS sequence"/>
</dbReference>
<accession>A0ABR7JNQ2</accession>
<evidence type="ECO:0008006" key="3">
    <source>
        <dbReference type="Google" id="ProtNLM"/>
    </source>
</evidence>
<gene>
    <name evidence="1" type="ORF">H8923_07290</name>
</gene>
<organism evidence="1 2">
    <name type="scientific">Romboutsia faecis</name>
    <dbReference type="NCBI Taxonomy" id="2764597"/>
    <lineage>
        <taxon>Bacteria</taxon>
        <taxon>Bacillati</taxon>
        <taxon>Bacillota</taxon>
        <taxon>Clostridia</taxon>
        <taxon>Peptostreptococcales</taxon>
        <taxon>Peptostreptococcaceae</taxon>
        <taxon>Romboutsia</taxon>
    </lineage>
</organism>
<dbReference type="EMBL" id="JACRWE010000003">
    <property type="protein sequence ID" value="MBC5996559.1"/>
    <property type="molecule type" value="Genomic_DNA"/>
</dbReference>
<evidence type="ECO:0000313" key="1">
    <source>
        <dbReference type="EMBL" id="MBC5996559.1"/>
    </source>
</evidence>
<protein>
    <recommendedName>
        <fullName evidence="3">Nucleic acid-binding protein</fullName>
    </recommendedName>
</protein>
<comment type="caution">
    <text evidence="1">The sequence shown here is derived from an EMBL/GenBank/DDBJ whole genome shotgun (WGS) entry which is preliminary data.</text>
</comment>
<proteinExistence type="predicted"/>